<dbReference type="InterPro" id="IPR011989">
    <property type="entry name" value="ARM-like"/>
</dbReference>
<dbReference type="AlphaFoldDB" id="X6P6S1"/>
<name>X6P6S1_RETFI</name>
<dbReference type="EMBL" id="ASPP01003120">
    <property type="protein sequence ID" value="ETO33813.1"/>
    <property type="molecule type" value="Genomic_DNA"/>
</dbReference>
<accession>X6P6S1</accession>
<comment type="caution">
    <text evidence="1">The sequence shown here is derived from an EMBL/GenBank/DDBJ whole genome shotgun (WGS) entry which is preliminary data.</text>
</comment>
<dbReference type="Proteomes" id="UP000023152">
    <property type="component" value="Unassembled WGS sequence"/>
</dbReference>
<keyword evidence="2" id="KW-1185">Reference proteome</keyword>
<proteinExistence type="predicted"/>
<sequence>MTTPKQMIDYMLGLLPDKSTSDKQRLQIFDKFSQLITSTDSPLSIEDAQYAITQFKTPMPTLVLLKMASSETHEKVFGLIVAMAKHHSNEFNTYAIFYIKKLMSHLTDKHIQSVSSCENAIFLIINTSVDHSFVRVVNDLCVEEKWV</sequence>
<dbReference type="Gene3D" id="1.25.10.10">
    <property type="entry name" value="Leucine-rich Repeat Variant"/>
    <property type="match status" value="1"/>
</dbReference>
<evidence type="ECO:0000313" key="2">
    <source>
        <dbReference type="Proteomes" id="UP000023152"/>
    </source>
</evidence>
<organism evidence="1 2">
    <name type="scientific">Reticulomyxa filosa</name>
    <dbReference type="NCBI Taxonomy" id="46433"/>
    <lineage>
        <taxon>Eukaryota</taxon>
        <taxon>Sar</taxon>
        <taxon>Rhizaria</taxon>
        <taxon>Retaria</taxon>
        <taxon>Foraminifera</taxon>
        <taxon>Monothalamids</taxon>
        <taxon>Reticulomyxidae</taxon>
        <taxon>Reticulomyxa</taxon>
    </lineage>
</organism>
<evidence type="ECO:0000313" key="1">
    <source>
        <dbReference type="EMBL" id="ETO33813.1"/>
    </source>
</evidence>
<protein>
    <submittedName>
        <fullName evidence="1">Uncharacterized protein</fullName>
    </submittedName>
</protein>
<gene>
    <name evidence="1" type="ORF">RFI_03289</name>
</gene>
<reference evidence="1 2" key="1">
    <citation type="journal article" date="2013" name="Curr. Biol.">
        <title>The Genome of the Foraminiferan Reticulomyxa filosa.</title>
        <authorList>
            <person name="Glockner G."/>
            <person name="Hulsmann N."/>
            <person name="Schleicher M."/>
            <person name="Noegel A.A."/>
            <person name="Eichinger L."/>
            <person name="Gallinger C."/>
            <person name="Pawlowski J."/>
            <person name="Sierra R."/>
            <person name="Euteneuer U."/>
            <person name="Pillet L."/>
            <person name="Moustafa A."/>
            <person name="Platzer M."/>
            <person name="Groth M."/>
            <person name="Szafranski K."/>
            <person name="Schliwa M."/>
        </authorList>
    </citation>
    <scope>NUCLEOTIDE SEQUENCE [LARGE SCALE GENOMIC DNA]</scope>
</reference>